<dbReference type="Pfam" id="PF00531">
    <property type="entry name" value="Death"/>
    <property type="match status" value="2"/>
</dbReference>
<feature type="region of interest" description="Disordered" evidence="1">
    <location>
        <begin position="118"/>
        <end position="147"/>
    </location>
</feature>
<gene>
    <name evidence="2" type="ORF">OFUS_LOCUS10979</name>
</gene>
<dbReference type="AlphaFoldDB" id="A0A8J1XFM6"/>
<dbReference type="PROSITE" id="PS50017">
    <property type="entry name" value="DEATH_DOMAIN"/>
    <property type="match status" value="2"/>
</dbReference>
<sequence length="254" mass="29407">MLLDLTKMQFMVAFLLVTIRGNLDDKFLLSICKQIPGNNVHALGIQLGISDADIQNIKSSDQHVAGNWAYQVLNLWKQRREKHENIQRLLAEALREIGRVDLAHQVLEYKRSKKVGSSSKYSDEQVGEDERSHTEESNDRRKTAETTDCTKTFNKMAGMSAPIKWELMFHDISLTEGEFKKLGKKFGFDEGRLSNMQSSCKHDAEAWSPAMLTKWWQRQDGDDATIWKKLVDGLEYIERFDIVRDLRKNHKITY</sequence>
<dbReference type="InterPro" id="IPR000488">
    <property type="entry name" value="Death_dom"/>
</dbReference>
<dbReference type="InterPro" id="IPR016729">
    <property type="entry name" value="FADD"/>
</dbReference>
<dbReference type="SUPFAM" id="SSF47986">
    <property type="entry name" value="DEATH domain"/>
    <property type="match status" value="2"/>
</dbReference>
<dbReference type="EMBL" id="CAIIXF020000005">
    <property type="protein sequence ID" value="CAH1784851.1"/>
    <property type="molecule type" value="Genomic_DNA"/>
</dbReference>
<dbReference type="CDD" id="cd01670">
    <property type="entry name" value="Death"/>
    <property type="match status" value="2"/>
</dbReference>
<dbReference type="PANTHER" id="PTHR15077">
    <property type="entry name" value="FAS-ASSOCIATING DEATH DOMAIN-CONTAINING PROTEIN FADD"/>
    <property type="match status" value="1"/>
</dbReference>
<evidence type="ECO:0000313" key="2">
    <source>
        <dbReference type="EMBL" id="CAH1784851.1"/>
    </source>
</evidence>
<protein>
    <submittedName>
        <fullName evidence="2">Uncharacterized protein</fullName>
    </submittedName>
</protein>
<name>A0A8J1XFM6_OWEFU</name>
<feature type="compositionally biased region" description="Basic and acidic residues" evidence="1">
    <location>
        <begin position="128"/>
        <end position="145"/>
    </location>
</feature>
<dbReference type="Proteomes" id="UP000749559">
    <property type="component" value="Unassembled WGS sequence"/>
</dbReference>
<organism evidence="2 3">
    <name type="scientific">Owenia fusiformis</name>
    <name type="common">Polychaete worm</name>
    <dbReference type="NCBI Taxonomy" id="6347"/>
    <lineage>
        <taxon>Eukaryota</taxon>
        <taxon>Metazoa</taxon>
        <taxon>Spiralia</taxon>
        <taxon>Lophotrochozoa</taxon>
        <taxon>Annelida</taxon>
        <taxon>Polychaeta</taxon>
        <taxon>Sedentaria</taxon>
        <taxon>Canalipalpata</taxon>
        <taxon>Sabellida</taxon>
        <taxon>Oweniida</taxon>
        <taxon>Oweniidae</taxon>
        <taxon>Owenia</taxon>
    </lineage>
</organism>
<comment type="caution">
    <text evidence="2">The sequence shown here is derived from an EMBL/GenBank/DDBJ whole genome shotgun (WGS) entry which is preliminary data.</text>
</comment>
<evidence type="ECO:0000313" key="3">
    <source>
        <dbReference type="Proteomes" id="UP000749559"/>
    </source>
</evidence>
<proteinExistence type="predicted"/>
<evidence type="ECO:0000256" key="1">
    <source>
        <dbReference type="SAM" id="MobiDB-lite"/>
    </source>
</evidence>
<accession>A0A8J1XFM6</accession>
<dbReference type="GO" id="GO:0007165">
    <property type="term" value="P:signal transduction"/>
    <property type="evidence" value="ECO:0007669"/>
    <property type="project" value="InterPro"/>
</dbReference>
<dbReference type="InterPro" id="IPR011029">
    <property type="entry name" value="DEATH-like_dom_sf"/>
</dbReference>
<keyword evidence="3" id="KW-1185">Reference proteome</keyword>
<reference evidence="2" key="1">
    <citation type="submission" date="2022-03" db="EMBL/GenBank/DDBJ databases">
        <authorList>
            <person name="Martin C."/>
        </authorList>
    </citation>
    <scope>NUCLEOTIDE SEQUENCE</scope>
</reference>
<dbReference type="OrthoDB" id="5951059at2759"/>
<dbReference type="Gene3D" id="1.10.533.10">
    <property type="entry name" value="Death Domain, Fas"/>
    <property type="match status" value="2"/>
</dbReference>